<evidence type="ECO:0000259" key="1">
    <source>
        <dbReference type="Pfam" id="PF12770"/>
    </source>
</evidence>
<dbReference type="Pfam" id="PF12770">
    <property type="entry name" value="CHAT"/>
    <property type="match status" value="1"/>
</dbReference>
<dbReference type="RefSeq" id="WP_306828125.1">
    <property type="nucleotide sequence ID" value="NZ_JAUSRA010000001.1"/>
</dbReference>
<evidence type="ECO:0000313" key="2">
    <source>
        <dbReference type="EMBL" id="MDP9793147.1"/>
    </source>
</evidence>
<dbReference type="Proteomes" id="UP001240984">
    <property type="component" value="Unassembled WGS sequence"/>
</dbReference>
<organism evidence="2 3">
    <name type="scientific">Catenuloplanes nepalensis</name>
    <dbReference type="NCBI Taxonomy" id="587533"/>
    <lineage>
        <taxon>Bacteria</taxon>
        <taxon>Bacillati</taxon>
        <taxon>Actinomycetota</taxon>
        <taxon>Actinomycetes</taxon>
        <taxon>Micromonosporales</taxon>
        <taxon>Micromonosporaceae</taxon>
        <taxon>Catenuloplanes</taxon>
    </lineage>
</organism>
<dbReference type="EMBL" id="JAUSRA010000001">
    <property type="protein sequence ID" value="MDP9793147.1"/>
    <property type="molecule type" value="Genomic_DNA"/>
</dbReference>
<feature type="domain" description="CHAT" evidence="1">
    <location>
        <begin position="582"/>
        <end position="891"/>
    </location>
</feature>
<proteinExistence type="predicted"/>
<keyword evidence="3" id="KW-1185">Reference proteome</keyword>
<accession>A0ABT9MNX9</accession>
<reference evidence="2 3" key="1">
    <citation type="submission" date="2023-07" db="EMBL/GenBank/DDBJ databases">
        <title>Sequencing the genomes of 1000 actinobacteria strains.</title>
        <authorList>
            <person name="Klenk H.-P."/>
        </authorList>
    </citation>
    <scope>NUCLEOTIDE SEQUENCE [LARGE SCALE GENOMIC DNA]</scope>
    <source>
        <strain evidence="2 3">DSM 44710</strain>
    </source>
</reference>
<name>A0ABT9MNX9_9ACTN</name>
<dbReference type="InterPro" id="IPR024983">
    <property type="entry name" value="CHAT_dom"/>
</dbReference>
<sequence length="892" mass="95421">MDPEHEVIYQRCAAAVIRARHDASDADIDVLAADLHQLPDTPRTSALAAGAVQALARTLPTGGFGRLRHLDPLLALAERHPPHGPQWLATRTCARAFSLLWAVAERRVTDHRAALAQLDGIEEEGGGDPEVAKVLNLARTALRHVYALQSGDSSGVHRMAAETAGMAPADPMTNLLSRLTDIATAADRGVDAGPLMARLQADVARLPAGHPMHSAMAEVNTLMGPLLATSKTDGSAYERPSEEQIAAMVAQAERPHATDAERALGYAAAGGALLGAGREPDRRRIDRGVGYFERAVALSPAGDRHRPFHLFGLAVALFRRKEVTGAVADIAAAEPLLTEARNLAGGPHHELWSEINDMLAHAQRTPGNEKRSRDTALDALRRHAYNGLLQTDRRVARKAALDAVDDALSAAHMCLVDADPAAAVRALDGGRALTLFAATRLRHVTALLREANQPGLAERWQAEGGPGAPVELRHDVLEAIATGTDLLDPPSFADIQRALRRVNGDALVYLVPARPPNPGWAVVVPADGRPGYMALPGLRIDTADVDLFLRALRTRNLVADGTRDLGPAHDDGEFRTRLETLSDWAWRAAVGPLLSSGITRPEGRVPHIYLVPMGDLSRVPWHAARPHDGEYAVQRVAFSQTASARMLVDAAGRPAVPLSPTGLVVGDPQTPPHIPDLTAARAEAQAIHRAFYRGGRYVGRLTSGTAPSGAGTVAEVRDWLTVPRPGRGSTLHLACHGFTDTANARSFLQLAPDPVTGESELDATELIDLMGSAPERQVGLVVLAACRTGLAMNGYDDAYSLGTAFLAGGARSVLSTLWSIPDGDTSVLMFMFHHYRVAGRLPVWEALRRAQTWMLDPTRDVPPSMPRPLREQLESSDAGRTAAWAGFVHGGQ</sequence>
<evidence type="ECO:0000313" key="3">
    <source>
        <dbReference type="Proteomes" id="UP001240984"/>
    </source>
</evidence>
<comment type="caution">
    <text evidence="2">The sequence shown here is derived from an EMBL/GenBank/DDBJ whole genome shotgun (WGS) entry which is preliminary data.</text>
</comment>
<gene>
    <name evidence="2" type="ORF">J2S43_001659</name>
</gene>
<protein>
    <recommendedName>
        <fullName evidence="1">CHAT domain-containing protein</fullName>
    </recommendedName>
</protein>